<gene>
    <name evidence="7 9" type="primary">surE</name>
    <name evidence="9" type="ORF">NCTC13028_00671</name>
</gene>
<feature type="binding site" evidence="7">
    <location>
        <position position="96"/>
    </location>
    <ligand>
        <name>a divalent metal cation</name>
        <dbReference type="ChEBI" id="CHEBI:60240"/>
    </ligand>
</feature>
<evidence type="ECO:0000256" key="3">
    <source>
        <dbReference type="ARBA" id="ARBA00022490"/>
    </source>
</evidence>
<evidence type="ECO:0000256" key="4">
    <source>
        <dbReference type="ARBA" id="ARBA00022723"/>
    </source>
</evidence>
<evidence type="ECO:0000313" key="9">
    <source>
        <dbReference type="EMBL" id="SQB33736.1"/>
    </source>
</evidence>
<keyword evidence="5 7" id="KW-0547">Nucleotide-binding</keyword>
<dbReference type="GO" id="GO:0008254">
    <property type="term" value="F:3'-nucleotidase activity"/>
    <property type="evidence" value="ECO:0007669"/>
    <property type="project" value="TreeGrafter"/>
</dbReference>
<sequence length="251" mass="27729">MRLLLTNDDGVNSEGIYTLAKELQKEHEIIIAAPSIEMSAKSHSITISDPLFIKEVELDEIHSSAYSISGTPADCVKVAMDKILTKPVDMVISGINYGTNLGIDILYSGTVSAAIEAAIHNVPSIAISSEVKKGDINFNTAANVAKNIIKISKENFTKNNLVLNVNVPCLDKESLKGIKVCQMGGRTFTSCFEEIEKENEISYILRGELTNGHKSNTDIYYLRNGYATITPLHYDLTNFKIINDVCNWFKY</sequence>
<dbReference type="NCBIfam" id="NF010543">
    <property type="entry name" value="PRK13933.1"/>
    <property type="match status" value="1"/>
</dbReference>
<dbReference type="GO" id="GO:0000166">
    <property type="term" value="F:nucleotide binding"/>
    <property type="evidence" value="ECO:0007669"/>
    <property type="project" value="UniProtKB-KW"/>
</dbReference>
<feature type="binding site" evidence="7">
    <location>
        <position position="9"/>
    </location>
    <ligand>
        <name>a divalent metal cation</name>
        <dbReference type="ChEBI" id="CHEBI:60240"/>
    </ligand>
</feature>
<dbReference type="AlphaFoldDB" id="A0A240B4W0"/>
<feature type="binding site" evidence="7">
    <location>
        <position position="39"/>
    </location>
    <ligand>
        <name>a divalent metal cation</name>
        <dbReference type="ChEBI" id="CHEBI:60240"/>
    </ligand>
</feature>
<organism evidence="9 10">
    <name type="scientific">Clostridium cochlearium</name>
    <dbReference type="NCBI Taxonomy" id="1494"/>
    <lineage>
        <taxon>Bacteria</taxon>
        <taxon>Bacillati</taxon>
        <taxon>Bacillota</taxon>
        <taxon>Clostridia</taxon>
        <taxon>Eubacteriales</taxon>
        <taxon>Clostridiaceae</taxon>
        <taxon>Clostridium</taxon>
    </lineage>
</organism>
<evidence type="ECO:0000313" key="10">
    <source>
        <dbReference type="Proteomes" id="UP000250223"/>
    </source>
</evidence>
<evidence type="ECO:0000256" key="5">
    <source>
        <dbReference type="ARBA" id="ARBA00022741"/>
    </source>
</evidence>
<dbReference type="InterPro" id="IPR002828">
    <property type="entry name" value="SurE-like_Pase/nucleotidase"/>
</dbReference>
<dbReference type="EMBL" id="UAWC01000001">
    <property type="protein sequence ID" value="SQB33736.1"/>
    <property type="molecule type" value="Genomic_DNA"/>
</dbReference>
<dbReference type="InterPro" id="IPR036523">
    <property type="entry name" value="SurE-like_sf"/>
</dbReference>
<reference evidence="9 10" key="1">
    <citation type="submission" date="2018-06" db="EMBL/GenBank/DDBJ databases">
        <authorList>
            <consortium name="Pathogen Informatics"/>
            <person name="Doyle S."/>
        </authorList>
    </citation>
    <scope>NUCLEOTIDE SEQUENCE [LARGE SCALE GENOMIC DNA]</scope>
    <source>
        <strain evidence="9 10">NCTC13028</strain>
    </source>
</reference>
<dbReference type="GO" id="GO:0008253">
    <property type="term" value="F:5'-nucleotidase activity"/>
    <property type="evidence" value="ECO:0007669"/>
    <property type="project" value="UniProtKB-UniRule"/>
</dbReference>
<dbReference type="GeneID" id="70578292"/>
<comment type="function">
    <text evidence="7">Nucleotidase that shows phosphatase activity on nucleoside 5'-monophosphates.</text>
</comment>
<name>A0A240B4W0_CLOCO</name>
<keyword evidence="3 7" id="KW-0963">Cytoplasm</keyword>
<dbReference type="Gene3D" id="3.40.1210.10">
    <property type="entry name" value="Survival protein SurE-like phosphatase/nucleotidase"/>
    <property type="match status" value="1"/>
</dbReference>
<proteinExistence type="inferred from homology"/>
<dbReference type="Pfam" id="PF01975">
    <property type="entry name" value="SurE"/>
    <property type="match status" value="1"/>
</dbReference>
<comment type="similarity">
    <text evidence="2 7">Belongs to the SurE nucleotidase family.</text>
</comment>
<comment type="cofactor">
    <cofactor evidence="7">
        <name>a divalent metal cation</name>
        <dbReference type="ChEBI" id="CHEBI:60240"/>
    </cofactor>
    <text evidence="7">Binds 1 divalent metal cation per subunit.</text>
</comment>
<evidence type="ECO:0000256" key="6">
    <source>
        <dbReference type="ARBA" id="ARBA00022801"/>
    </source>
</evidence>
<dbReference type="NCBIfam" id="TIGR00087">
    <property type="entry name" value="surE"/>
    <property type="match status" value="1"/>
</dbReference>
<accession>A0A240B4W0</accession>
<keyword evidence="4 7" id="KW-0479">Metal-binding</keyword>
<dbReference type="PANTHER" id="PTHR30457">
    <property type="entry name" value="5'-NUCLEOTIDASE SURE"/>
    <property type="match status" value="1"/>
</dbReference>
<feature type="domain" description="Survival protein SurE-like phosphatase/nucleotidase" evidence="8">
    <location>
        <begin position="4"/>
        <end position="188"/>
    </location>
</feature>
<dbReference type="InterPro" id="IPR030048">
    <property type="entry name" value="SurE"/>
</dbReference>
<dbReference type="EC" id="3.1.3.5" evidence="7"/>
<dbReference type="GO" id="GO:0004309">
    <property type="term" value="F:exopolyphosphatase activity"/>
    <property type="evidence" value="ECO:0007669"/>
    <property type="project" value="TreeGrafter"/>
</dbReference>
<evidence type="ECO:0000256" key="2">
    <source>
        <dbReference type="ARBA" id="ARBA00011062"/>
    </source>
</evidence>
<protein>
    <recommendedName>
        <fullName evidence="7">5'-nucleotidase SurE</fullName>
        <ecNumber evidence="7">3.1.3.5</ecNumber>
    </recommendedName>
    <alternativeName>
        <fullName evidence="7">Nucleoside 5'-monophosphate phosphohydrolase</fullName>
    </alternativeName>
</protein>
<dbReference type="GO" id="GO:0005737">
    <property type="term" value="C:cytoplasm"/>
    <property type="evidence" value="ECO:0007669"/>
    <property type="project" value="UniProtKB-SubCell"/>
</dbReference>
<evidence type="ECO:0000256" key="7">
    <source>
        <dbReference type="HAMAP-Rule" id="MF_00060"/>
    </source>
</evidence>
<keyword evidence="6 7" id="KW-0378">Hydrolase</keyword>
<comment type="catalytic activity">
    <reaction evidence="1 7">
        <text>a ribonucleoside 5'-phosphate + H2O = a ribonucleoside + phosphate</text>
        <dbReference type="Rhea" id="RHEA:12484"/>
        <dbReference type="ChEBI" id="CHEBI:15377"/>
        <dbReference type="ChEBI" id="CHEBI:18254"/>
        <dbReference type="ChEBI" id="CHEBI:43474"/>
        <dbReference type="ChEBI" id="CHEBI:58043"/>
        <dbReference type="EC" id="3.1.3.5"/>
    </reaction>
</comment>
<dbReference type="Proteomes" id="UP000250223">
    <property type="component" value="Unassembled WGS sequence"/>
</dbReference>
<dbReference type="GO" id="GO:0046872">
    <property type="term" value="F:metal ion binding"/>
    <property type="evidence" value="ECO:0007669"/>
    <property type="project" value="UniProtKB-UniRule"/>
</dbReference>
<comment type="subcellular location">
    <subcellularLocation>
        <location evidence="7">Cytoplasm</location>
    </subcellularLocation>
</comment>
<evidence type="ECO:0000259" key="8">
    <source>
        <dbReference type="Pfam" id="PF01975"/>
    </source>
</evidence>
<dbReference type="PANTHER" id="PTHR30457:SF12">
    <property type="entry name" value="5'_3'-NUCLEOTIDASE SURE"/>
    <property type="match status" value="1"/>
</dbReference>
<dbReference type="RefSeq" id="WP_095178325.1">
    <property type="nucleotide sequence ID" value="NZ_CP173238.1"/>
</dbReference>
<dbReference type="SUPFAM" id="SSF64167">
    <property type="entry name" value="SurE-like"/>
    <property type="match status" value="1"/>
</dbReference>
<evidence type="ECO:0000256" key="1">
    <source>
        <dbReference type="ARBA" id="ARBA00000815"/>
    </source>
</evidence>
<feature type="binding site" evidence="7">
    <location>
        <position position="8"/>
    </location>
    <ligand>
        <name>a divalent metal cation</name>
        <dbReference type="ChEBI" id="CHEBI:60240"/>
    </ligand>
</feature>
<dbReference type="HAMAP" id="MF_00060">
    <property type="entry name" value="SurE"/>
    <property type="match status" value="1"/>
</dbReference>